<dbReference type="PANTHER" id="PTHR47306:SF2">
    <property type="entry name" value="CORE-BINDING (CB) DOMAIN-CONTAINING PROTEIN"/>
    <property type="match status" value="1"/>
</dbReference>
<dbReference type="EMBL" id="JBJQND010000011">
    <property type="protein sequence ID" value="KAL3861925.1"/>
    <property type="molecule type" value="Genomic_DNA"/>
</dbReference>
<reference evidence="3 4" key="1">
    <citation type="submission" date="2024-11" db="EMBL/GenBank/DDBJ databases">
        <title>Chromosome-level genome assembly of the freshwater bivalve Anodonta woodiana.</title>
        <authorList>
            <person name="Chen X."/>
        </authorList>
    </citation>
    <scope>NUCLEOTIDE SEQUENCE [LARGE SCALE GENOMIC DNA]</scope>
    <source>
        <strain evidence="3">MN2024</strain>
        <tissue evidence="3">Gills</tissue>
    </source>
</reference>
<keyword evidence="4" id="KW-1185">Reference proteome</keyword>
<protein>
    <recommendedName>
        <fullName evidence="2">Core-binding (CB) domain-containing protein</fullName>
    </recommendedName>
</protein>
<dbReference type="InterPro" id="IPR044068">
    <property type="entry name" value="CB"/>
</dbReference>
<evidence type="ECO:0000313" key="3">
    <source>
        <dbReference type="EMBL" id="KAL3861925.1"/>
    </source>
</evidence>
<dbReference type="PANTHER" id="PTHR47306">
    <property type="entry name" value="SI:CH211-178J18.4-RELATED"/>
    <property type="match status" value="1"/>
</dbReference>
<evidence type="ECO:0000256" key="1">
    <source>
        <dbReference type="SAM" id="MobiDB-lite"/>
    </source>
</evidence>
<organism evidence="3 4">
    <name type="scientific">Sinanodonta woodiana</name>
    <name type="common">Chinese pond mussel</name>
    <name type="synonym">Anodonta woodiana</name>
    <dbReference type="NCBI Taxonomy" id="1069815"/>
    <lineage>
        <taxon>Eukaryota</taxon>
        <taxon>Metazoa</taxon>
        <taxon>Spiralia</taxon>
        <taxon>Lophotrochozoa</taxon>
        <taxon>Mollusca</taxon>
        <taxon>Bivalvia</taxon>
        <taxon>Autobranchia</taxon>
        <taxon>Heteroconchia</taxon>
        <taxon>Palaeoheterodonta</taxon>
        <taxon>Unionida</taxon>
        <taxon>Unionoidea</taxon>
        <taxon>Unionidae</taxon>
        <taxon>Unioninae</taxon>
        <taxon>Sinanodonta</taxon>
    </lineage>
</organism>
<proteinExistence type="predicted"/>
<dbReference type="AlphaFoldDB" id="A0ABD3VN90"/>
<gene>
    <name evidence="3" type="ORF">ACJMK2_007936</name>
</gene>
<comment type="caution">
    <text evidence="3">The sequence shown here is derived from an EMBL/GenBank/DDBJ whole genome shotgun (WGS) entry which is preliminary data.</text>
</comment>
<name>A0ABD3VN90_SINWO</name>
<feature type="domain" description="Core-binding (CB)" evidence="2">
    <location>
        <begin position="761"/>
        <end position="846"/>
    </location>
</feature>
<accession>A0ABD3VN90</accession>
<evidence type="ECO:0000259" key="2">
    <source>
        <dbReference type="PROSITE" id="PS51900"/>
    </source>
</evidence>
<feature type="compositionally biased region" description="Basic and acidic residues" evidence="1">
    <location>
        <begin position="181"/>
        <end position="201"/>
    </location>
</feature>
<evidence type="ECO:0000313" key="4">
    <source>
        <dbReference type="Proteomes" id="UP001634394"/>
    </source>
</evidence>
<feature type="non-terminal residue" evidence="3">
    <location>
        <position position="1"/>
    </location>
</feature>
<dbReference type="Proteomes" id="UP001634394">
    <property type="component" value="Unassembled WGS sequence"/>
</dbReference>
<dbReference type="PROSITE" id="PS51900">
    <property type="entry name" value="CB"/>
    <property type="match status" value="1"/>
</dbReference>
<feature type="region of interest" description="Disordered" evidence="1">
    <location>
        <begin position="181"/>
        <end position="203"/>
    </location>
</feature>
<sequence>EVRGWGLICSMCKRNTTRLREHLTTTCMKGFSEQEIQMAMDASTIQMQRISRNFVLGMDDFEQMGGTKNLAKQLQERGFLFSSHSESDANVGKFKRGGRDVILQFHMDKRFLCDPNLLEKVLGGTAVPEKQTKNCVPLATKDCITFEETRYAGHCFQASHSIGMLKTNPKNQNMENVCKQKDVQAREENEEDSTSREHSSENDVIFLTEDSRDLDHAMLKQSSITGKNMQESNLGTLHNDIIVDNNGSKDKDNSCLNEDVHLGDIDEDGDEALKGKGQTDEVIPIDKIATNNSDFHDDIIVDNKGSKDKDNSCLNEDVHLGDIDEDGDEALKGKGQTDEVIPIDKITTNKSDLCSTKFFSNQTRSSEYVNAESKADFGTWNLRSQTKNDMEDGMCWIGQRKGSEQNENMQTSMSTTTKISHVDRLVRTRHVHHCGSSLQVRKCKTPNSSTARSLRSIDICSDQSQEDDLIFLKMELKDPVVMVEKFGDEVISKRKRIKLEPMECDDNVHSKRFQMDSIRFERELVNKTSYKKERRKNDDKWLVENRGKEDMKCKKHLDSKQIDYGSDGQKQINDKAKLSKLEKMTRHRKCFDFHQHANMQTLNMPSQNDKEDVVFLGMRLNDPFIALGDIGKNTNNDQNHRFQRKKVKLESTLENTAMETSETIQLDSPSQTVDEFAISSTKCGKYNERTREGVKQNCCLKATIAGITDERPVSMKNCENPGEIIHEALIPNAAHGVEYKANFSCLARKRMSQKGLYKLHDVDKGILKDFYIYLLKERGNRTTHCAQITRSVGKILFYLNPVKVDLQALTNKTKLVKLYKELKNILKPSSITIYIKAIYVFLQFLETMTDLTVQMNFNTTKSTLQNLKHLNTRGVQMEMANRHFKMTFQNHPRMDILVNQLHFAKKLMNQEIMKAKSKKNFNLSKINTFFYIMFAFQHFQRKCMFENLTIEEWNKRQRHTTDTDGTRVVLAIRNHKTLSTKLAMIALSEEEEQMMKDYLNFVRPKSCKKEFFVTSSGNKIRDASNLLTCYQKMYKLQRITGTKARQILETNTWNMQDIERRSICEYLCHSTKVAEKYYRLKTPQSCVYARKVVQKLIDATPNGCS</sequence>